<dbReference type="AlphaFoldDB" id="A0AAE0B5Z2"/>
<keyword evidence="2 4" id="KW-0863">Zinc-finger</keyword>
<keyword evidence="8" id="KW-1185">Reference proteome</keyword>
<gene>
    <name evidence="7" type="ORF">Dsin_002547</name>
</gene>
<keyword evidence="3" id="KW-0862">Zinc</keyword>
<protein>
    <recommendedName>
        <fullName evidence="6">SWIM-type domain-containing protein</fullName>
    </recommendedName>
</protein>
<dbReference type="InterPro" id="IPR018289">
    <property type="entry name" value="MULE_transposase_dom"/>
</dbReference>
<keyword evidence="1" id="KW-0479">Metal-binding</keyword>
<evidence type="ECO:0000256" key="5">
    <source>
        <dbReference type="SAM" id="MobiDB-lite"/>
    </source>
</evidence>
<dbReference type="InterPro" id="IPR006564">
    <property type="entry name" value="Znf_PMZ"/>
</dbReference>
<evidence type="ECO:0000256" key="1">
    <source>
        <dbReference type="ARBA" id="ARBA00022723"/>
    </source>
</evidence>
<evidence type="ECO:0000256" key="4">
    <source>
        <dbReference type="PROSITE-ProRule" id="PRU00325"/>
    </source>
</evidence>
<feature type="region of interest" description="Disordered" evidence="5">
    <location>
        <begin position="763"/>
        <end position="792"/>
    </location>
</feature>
<dbReference type="GO" id="GO:0008270">
    <property type="term" value="F:zinc ion binding"/>
    <property type="evidence" value="ECO:0007669"/>
    <property type="project" value="UniProtKB-KW"/>
</dbReference>
<reference evidence="7" key="1">
    <citation type="journal article" date="2023" name="Plant J.">
        <title>Genome sequences and population genomics provide insights into the demographic history, inbreeding, and mutation load of two 'living fossil' tree species of Dipteronia.</title>
        <authorList>
            <person name="Feng Y."/>
            <person name="Comes H.P."/>
            <person name="Chen J."/>
            <person name="Zhu S."/>
            <person name="Lu R."/>
            <person name="Zhang X."/>
            <person name="Li P."/>
            <person name="Qiu J."/>
            <person name="Olsen K.M."/>
            <person name="Qiu Y."/>
        </authorList>
    </citation>
    <scope>NUCLEOTIDE SEQUENCE</scope>
    <source>
        <strain evidence="7">NBL</strain>
    </source>
</reference>
<evidence type="ECO:0000313" key="8">
    <source>
        <dbReference type="Proteomes" id="UP001281410"/>
    </source>
</evidence>
<feature type="domain" description="SWIM-type" evidence="6">
    <location>
        <begin position="690"/>
        <end position="724"/>
    </location>
</feature>
<dbReference type="Pfam" id="PF10551">
    <property type="entry name" value="MULE"/>
    <property type="match status" value="1"/>
</dbReference>
<feature type="compositionally biased region" description="Basic residues" evidence="5">
    <location>
        <begin position="768"/>
        <end position="782"/>
    </location>
</feature>
<dbReference type="EMBL" id="JANJYJ010000001">
    <property type="protein sequence ID" value="KAK3230666.1"/>
    <property type="molecule type" value="Genomic_DNA"/>
</dbReference>
<feature type="compositionally biased region" description="Acidic residues" evidence="5">
    <location>
        <begin position="191"/>
        <end position="204"/>
    </location>
</feature>
<name>A0AAE0B5Z2_9ROSI</name>
<dbReference type="PANTHER" id="PTHR31973">
    <property type="entry name" value="POLYPROTEIN, PUTATIVE-RELATED"/>
    <property type="match status" value="1"/>
</dbReference>
<dbReference type="PROSITE" id="PS50966">
    <property type="entry name" value="ZF_SWIM"/>
    <property type="match status" value="1"/>
</dbReference>
<feature type="compositionally biased region" description="Acidic residues" evidence="5">
    <location>
        <begin position="168"/>
        <end position="180"/>
    </location>
</feature>
<evidence type="ECO:0000313" key="7">
    <source>
        <dbReference type="EMBL" id="KAK3230666.1"/>
    </source>
</evidence>
<dbReference type="PANTHER" id="PTHR31973:SF187">
    <property type="entry name" value="MUTATOR TRANSPOSASE MUDRA PROTEIN"/>
    <property type="match status" value="1"/>
</dbReference>
<sequence length="819" mass="94533">MLPSFRVHVKYVDRVVDMDLIEPGDCSVISLINEAKKVLSGYHIESWETWQLCITYPWNGQQHVLTTDEQLMLCFELFDDRHMGFIEFELILVPNAIQYPEDDPAGLLCFNEPVEENNIEPVQENIAEPVEENYSEAVQENNVEPVEVNYDEPVETNIEEDNVVQIEENSEEENVCEDAVNDGNDKSSVDNEYEVGEESEDDSDVSLVDEKGDKDYRNEDHCQPDGDETALVVSSDEETTLTRIARYYGQITGNAKFTRDVIKRYAIQVGFTLKKIKNDRYRYTVTCKNDACDWRLHASCLTDKVTFMIRSVRGSRLMCPRVAENKEATSRWVASVLGNFIRSNPNGKVKLFRNELQDKFAVKVDSQTIYRAKKIVLETLKSHHVEAYAKLRKYGNAIRSYNPGTDVMVAMNPDVKSDNPTFLRFYLSFKAGQLGFLNACRPLIGLDGCHLSGKFGGVLLSATALDEDNCIIPIAICICESENSKSWMWFLRQLRDSLGWDDSRRICFISDRQKGCLKALAKEWPNAYTRYCFRHIVANFMSTFKNHKINWKLWHVARAANRASFEQALASVREENQNAANWLMLEPVEKWAGHAFEPTLKADHVSNNMSECFNSWIREDRDKPILQLLENFRRKIMVRFCEKWAEAEKLNDTITPYARENLTVKEKEARKLQVFHGRGCWYETLDQAGVKILVNTTDSTCDCRMWQMTGLPCTHDIAMFMYNREFAHDHVHWYYSKEAWKMAYNGNINPILDESRWPEFESENIKPPVKKTKVGRPKKKRTRAPDEPRAPNATFYKRCSLCGELGHNRVTCPSEGLNQ</sequence>
<feature type="region of interest" description="Disordered" evidence="5">
    <location>
        <begin position="168"/>
        <end position="208"/>
    </location>
</feature>
<accession>A0AAE0B5Z2</accession>
<dbReference type="SMART" id="SM00575">
    <property type="entry name" value="ZnF_PMZ"/>
    <property type="match status" value="1"/>
</dbReference>
<dbReference type="Pfam" id="PF03108">
    <property type="entry name" value="DBD_Tnp_Mut"/>
    <property type="match status" value="1"/>
</dbReference>
<proteinExistence type="predicted"/>
<evidence type="ECO:0000256" key="2">
    <source>
        <dbReference type="ARBA" id="ARBA00022771"/>
    </source>
</evidence>
<evidence type="ECO:0000256" key="3">
    <source>
        <dbReference type="ARBA" id="ARBA00022833"/>
    </source>
</evidence>
<comment type="caution">
    <text evidence="7">The sequence shown here is derived from an EMBL/GenBank/DDBJ whole genome shotgun (WGS) entry which is preliminary data.</text>
</comment>
<dbReference type="Pfam" id="PF04434">
    <property type="entry name" value="SWIM"/>
    <property type="match status" value="1"/>
</dbReference>
<dbReference type="Proteomes" id="UP001281410">
    <property type="component" value="Unassembled WGS sequence"/>
</dbReference>
<dbReference type="InterPro" id="IPR004332">
    <property type="entry name" value="Transposase_MuDR"/>
</dbReference>
<dbReference type="InterPro" id="IPR007527">
    <property type="entry name" value="Znf_SWIM"/>
</dbReference>
<organism evidence="7 8">
    <name type="scientific">Dipteronia sinensis</name>
    <dbReference type="NCBI Taxonomy" id="43782"/>
    <lineage>
        <taxon>Eukaryota</taxon>
        <taxon>Viridiplantae</taxon>
        <taxon>Streptophyta</taxon>
        <taxon>Embryophyta</taxon>
        <taxon>Tracheophyta</taxon>
        <taxon>Spermatophyta</taxon>
        <taxon>Magnoliopsida</taxon>
        <taxon>eudicotyledons</taxon>
        <taxon>Gunneridae</taxon>
        <taxon>Pentapetalae</taxon>
        <taxon>rosids</taxon>
        <taxon>malvids</taxon>
        <taxon>Sapindales</taxon>
        <taxon>Sapindaceae</taxon>
        <taxon>Hippocastanoideae</taxon>
        <taxon>Acereae</taxon>
        <taxon>Dipteronia</taxon>
    </lineage>
</organism>
<evidence type="ECO:0000259" key="6">
    <source>
        <dbReference type="PROSITE" id="PS50966"/>
    </source>
</evidence>